<name>A0ABD1MWX0_9FABA</name>
<evidence type="ECO:0000313" key="2">
    <source>
        <dbReference type="EMBL" id="KAL2340022.1"/>
    </source>
</evidence>
<sequence>MASIITISVYSRHTLCLFTFHVLSPPPSSSFNCTYLVTTHKEYNLFFANCNPDTAFSMSLRIELFNLNPTRTEISSSHTYLSPLFFLFSVA</sequence>
<protein>
    <recommendedName>
        <fullName evidence="1">CAND6/7 N-terminal domain-containing protein</fullName>
    </recommendedName>
</protein>
<keyword evidence="3" id="KW-1185">Reference proteome</keyword>
<dbReference type="AlphaFoldDB" id="A0ABD1MWX0"/>
<feature type="domain" description="CAND6/7 N-terminal" evidence="1">
    <location>
        <begin position="10"/>
        <end position="66"/>
    </location>
</feature>
<evidence type="ECO:0000259" key="1">
    <source>
        <dbReference type="Pfam" id="PF21904"/>
    </source>
</evidence>
<evidence type="ECO:0000313" key="3">
    <source>
        <dbReference type="Proteomes" id="UP001603857"/>
    </source>
</evidence>
<dbReference type="Proteomes" id="UP001603857">
    <property type="component" value="Unassembled WGS sequence"/>
</dbReference>
<dbReference type="EMBL" id="JBGMDY010000003">
    <property type="protein sequence ID" value="KAL2340022.1"/>
    <property type="molecule type" value="Genomic_DNA"/>
</dbReference>
<proteinExistence type="predicted"/>
<dbReference type="Pfam" id="PF21904">
    <property type="entry name" value="CAND6-7_N"/>
    <property type="match status" value="1"/>
</dbReference>
<comment type="caution">
    <text evidence="2">The sequence shown here is derived from an EMBL/GenBank/DDBJ whole genome shotgun (WGS) entry which is preliminary data.</text>
</comment>
<organism evidence="2 3">
    <name type="scientific">Flemingia macrophylla</name>
    <dbReference type="NCBI Taxonomy" id="520843"/>
    <lineage>
        <taxon>Eukaryota</taxon>
        <taxon>Viridiplantae</taxon>
        <taxon>Streptophyta</taxon>
        <taxon>Embryophyta</taxon>
        <taxon>Tracheophyta</taxon>
        <taxon>Spermatophyta</taxon>
        <taxon>Magnoliopsida</taxon>
        <taxon>eudicotyledons</taxon>
        <taxon>Gunneridae</taxon>
        <taxon>Pentapetalae</taxon>
        <taxon>rosids</taxon>
        <taxon>fabids</taxon>
        <taxon>Fabales</taxon>
        <taxon>Fabaceae</taxon>
        <taxon>Papilionoideae</taxon>
        <taxon>50 kb inversion clade</taxon>
        <taxon>NPAAA clade</taxon>
        <taxon>indigoferoid/millettioid clade</taxon>
        <taxon>Phaseoleae</taxon>
        <taxon>Flemingia</taxon>
    </lineage>
</organism>
<reference evidence="2 3" key="1">
    <citation type="submission" date="2024-08" db="EMBL/GenBank/DDBJ databases">
        <title>Insights into the chromosomal genome structure of Flemingia macrophylla.</title>
        <authorList>
            <person name="Ding Y."/>
            <person name="Zhao Y."/>
            <person name="Bi W."/>
            <person name="Wu M."/>
            <person name="Zhao G."/>
            <person name="Gong Y."/>
            <person name="Li W."/>
            <person name="Zhang P."/>
        </authorList>
    </citation>
    <scope>NUCLEOTIDE SEQUENCE [LARGE SCALE GENOMIC DNA]</scope>
    <source>
        <strain evidence="2">DYQJB</strain>
        <tissue evidence="2">Leaf</tissue>
    </source>
</reference>
<dbReference type="InterPro" id="IPR054103">
    <property type="entry name" value="CAND6-7_N"/>
</dbReference>
<gene>
    <name evidence="2" type="ORF">Fmac_007962</name>
</gene>
<accession>A0ABD1MWX0</accession>